<name>A0A0F9JBW3_9ZZZZ</name>
<evidence type="ECO:0008006" key="2">
    <source>
        <dbReference type="Google" id="ProtNLM"/>
    </source>
</evidence>
<sequence length="372" mass="42268">MEIKGIKYVAPVFDASGYAQASRGYILALHRLGIPITIKAVSFEQDHVDLGRDGVILKSLVNRDIDYNIVVIHLTPEHWSKARETGKFNVGYCVWETDKLHKDWPDYINDNVEGCMVSCDWSVEVYRKSGVVIPVFSVPHGIDVLEYDNIDTYSVRGVDPNAYKFYAILQFIERKHPMAILKSYWHAFQNKEKVALILKTYRNGFSDQEKQAVKDMIKRLKQIMPMDSYPSIYLVGDMLSRDEILGLHKFGDCLVSLDRGEGFGLVPFEAGAIGNPIIVTGLGGVNEYAKPEHSYIVNYTMTPVFGMPQSPWYRGDQMWAEPDLGNAINLMRHVYNNQSEAANKGGMLKDYISKNLSWDQMGMKMMEVIKSL</sequence>
<protein>
    <recommendedName>
        <fullName evidence="2">Glycosyl transferase family 1 domain-containing protein</fullName>
    </recommendedName>
</protein>
<dbReference type="Gene3D" id="3.40.50.2000">
    <property type="entry name" value="Glycogen Phosphorylase B"/>
    <property type="match status" value="1"/>
</dbReference>
<accession>A0A0F9JBW3</accession>
<dbReference type="EMBL" id="LAZR01010418">
    <property type="protein sequence ID" value="KKM67053.1"/>
    <property type="molecule type" value="Genomic_DNA"/>
</dbReference>
<dbReference type="AlphaFoldDB" id="A0A0F9JBW3"/>
<reference evidence="1" key="1">
    <citation type="journal article" date="2015" name="Nature">
        <title>Complex archaea that bridge the gap between prokaryotes and eukaryotes.</title>
        <authorList>
            <person name="Spang A."/>
            <person name="Saw J.H."/>
            <person name="Jorgensen S.L."/>
            <person name="Zaremba-Niedzwiedzka K."/>
            <person name="Martijn J."/>
            <person name="Lind A.E."/>
            <person name="van Eijk R."/>
            <person name="Schleper C."/>
            <person name="Guy L."/>
            <person name="Ettema T.J."/>
        </authorList>
    </citation>
    <scope>NUCLEOTIDE SEQUENCE</scope>
</reference>
<dbReference type="PANTHER" id="PTHR46656">
    <property type="entry name" value="PUTATIVE-RELATED"/>
    <property type="match status" value="1"/>
</dbReference>
<comment type="caution">
    <text evidence="1">The sequence shown here is derived from an EMBL/GenBank/DDBJ whole genome shotgun (WGS) entry which is preliminary data.</text>
</comment>
<gene>
    <name evidence="1" type="ORF">LCGC14_1475000</name>
</gene>
<dbReference type="PANTHER" id="PTHR46656:SF3">
    <property type="entry name" value="PUTATIVE-RELATED"/>
    <property type="match status" value="1"/>
</dbReference>
<evidence type="ECO:0000313" key="1">
    <source>
        <dbReference type="EMBL" id="KKM67053.1"/>
    </source>
</evidence>
<proteinExistence type="predicted"/>
<dbReference type="SUPFAM" id="SSF53756">
    <property type="entry name" value="UDP-Glycosyltransferase/glycogen phosphorylase"/>
    <property type="match status" value="1"/>
</dbReference>
<organism evidence="1">
    <name type="scientific">marine sediment metagenome</name>
    <dbReference type="NCBI Taxonomy" id="412755"/>
    <lineage>
        <taxon>unclassified sequences</taxon>
        <taxon>metagenomes</taxon>
        <taxon>ecological metagenomes</taxon>
    </lineage>
</organism>